<evidence type="ECO:0000313" key="3">
    <source>
        <dbReference type="Proteomes" id="UP001389717"/>
    </source>
</evidence>
<accession>A0ABU9K521</accession>
<dbReference type="EMBL" id="JBBYAF010000003">
    <property type="protein sequence ID" value="MEL3971187.1"/>
    <property type="molecule type" value="Genomic_DNA"/>
</dbReference>
<feature type="region of interest" description="Disordered" evidence="1">
    <location>
        <begin position="1"/>
        <end position="48"/>
    </location>
</feature>
<comment type="caution">
    <text evidence="2">The sequence shown here is derived from an EMBL/GenBank/DDBJ whole genome shotgun (WGS) entry which is preliminary data.</text>
</comment>
<dbReference type="Proteomes" id="UP001389717">
    <property type="component" value="Unassembled WGS sequence"/>
</dbReference>
<evidence type="ECO:0000256" key="1">
    <source>
        <dbReference type="SAM" id="MobiDB-lite"/>
    </source>
</evidence>
<organism evidence="2 3">
    <name type="scientific">Rossellomorea oryzaecorticis</name>
    <dbReference type="NCBI Taxonomy" id="1396505"/>
    <lineage>
        <taxon>Bacteria</taxon>
        <taxon>Bacillati</taxon>
        <taxon>Bacillota</taxon>
        <taxon>Bacilli</taxon>
        <taxon>Bacillales</taxon>
        <taxon>Bacillaceae</taxon>
        <taxon>Rossellomorea</taxon>
    </lineage>
</organism>
<keyword evidence="3" id="KW-1185">Reference proteome</keyword>
<reference evidence="2 3" key="1">
    <citation type="submission" date="2024-04" db="EMBL/GenBank/DDBJ databases">
        <title>Bacillus oryzaecorticis sp. nov., a moderately halophilic bacterium isolated from rice husks.</title>
        <authorList>
            <person name="Zhu H.-S."/>
        </authorList>
    </citation>
    <scope>NUCLEOTIDE SEQUENCE [LARGE SCALE GENOMIC DNA]</scope>
    <source>
        <strain evidence="2 3">ZC255</strain>
    </source>
</reference>
<protein>
    <submittedName>
        <fullName evidence="2">Uncharacterized protein</fullName>
    </submittedName>
</protein>
<sequence>MSIVTGTPVPQDPSRLKQIDTESGAEVTHSKKAGKEAVRERKKLSHSP</sequence>
<proteinExistence type="predicted"/>
<gene>
    <name evidence="2" type="ORF">AAEO50_02755</name>
</gene>
<name>A0ABU9K521_9BACI</name>
<evidence type="ECO:0000313" key="2">
    <source>
        <dbReference type="EMBL" id="MEL3971187.1"/>
    </source>
</evidence>